<comment type="caution">
    <text evidence="2">The sequence shown here is derived from an EMBL/GenBank/DDBJ whole genome shotgun (WGS) entry which is preliminary data.</text>
</comment>
<reference evidence="2" key="1">
    <citation type="submission" date="2020-11" db="EMBL/GenBank/DDBJ databases">
        <authorList>
            <person name="Whiteford S."/>
        </authorList>
    </citation>
    <scope>NUCLEOTIDE SEQUENCE</scope>
</reference>
<dbReference type="PANTHER" id="PTHR13487">
    <property type="entry name" value="SERINE PROTEASE INHIBITOR"/>
    <property type="match status" value="1"/>
</dbReference>
<dbReference type="Proteomes" id="UP000653454">
    <property type="component" value="Unassembled WGS sequence"/>
</dbReference>
<dbReference type="Pfam" id="PF07648">
    <property type="entry name" value="Kazal_2"/>
    <property type="match status" value="2"/>
</dbReference>
<dbReference type="EMBL" id="CAJHNJ030000013">
    <property type="protein sequence ID" value="CAG9112171.1"/>
    <property type="molecule type" value="Genomic_DNA"/>
</dbReference>
<dbReference type="PANTHER" id="PTHR13487:SF3">
    <property type="entry name" value="REVERSION-INDUCING CYSTEINE-RICH PROTEIN WITH KAZAL MOTIFS"/>
    <property type="match status" value="1"/>
</dbReference>
<dbReference type="GO" id="GO:0030198">
    <property type="term" value="P:extracellular matrix organization"/>
    <property type="evidence" value="ECO:0007669"/>
    <property type="project" value="TreeGrafter"/>
</dbReference>
<dbReference type="Pfam" id="PF25027">
    <property type="entry name" value="EGF1_RECK"/>
    <property type="match status" value="1"/>
</dbReference>
<evidence type="ECO:0000313" key="3">
    <source>
        <dbReference type="Proteomes" id="UP000653454"/>
    </source>
</evidence>
<protein>
    <submittedName>
        <fullName evidence="2">(diamondback moth) hypothetical protein</fullName>
    </submittedName>
</protein>
<dbReference type="GO" id="GO:0008191">
    <property type="term" value="F:metalloendopeptidase inhibitor activity"/>
    <property type="evidence" value="ECO:0007669"/>
    <property type="project" value="InterPro"/>
</dbReference>
<dbReference type="Pfam" id="PF22961">
    <property type="entry name" value="RECK-like_N"/>
    <property type="match status" value="1"/>
</dbReference>
<gene>
    <name evidence="2" type="ORF">PLXY2_LOCUS4808</name>
</gene>
<dbReference type="InterPro" id="IPR002350">
    <property type="entry name" value="Kazal_dom"/>
</dbReference>
<evidence type="ECO:0000313" key="2">
    <source>
        <dbReference type="EMBL" id="CAG9112171.1"/>
    </source>
</evidence>
<dbReference type="InterPro" id="IPR056979">
    <property type="entry name" value="FZ_RECK"/>
</dbReference>
<organism evidence="2 3">
    <name type="scientific">Plutella xylostella</name>
    <name type="common">Diamondback moth</name>
    <name type="synonym">Plutella maculipennis</name>
    <dbReference type="NCBI Taxonomy" id="51655"/>
    <lineage>
        <taxon>Eukaryota</taxon>
        <taxon>Metazoa</taxon>
        <taxon>Ecdysozoa</taxon>
        <taxon>Arthropoda</taxon>
        <taxon>Hexapoda</taxon>
        <taxon>Insecta</taxon>
        <taxon>Pterygota</taxon>
        <taxon>Neoptera</taxon>
        <taxon>Endopterygota</taxon>
        <taxon>Lepidoptera</taxon>
        <taxon>Glossata</taxon>
        <taxon>Ditrysia</taxon>
        <taxon>Yponomeutoidea</taxon>
        <taxon>Plutellidae</taxon>
        <taxon>Plutella</taxon>
    </lineage>
</organism>
<dbReference type="AlphaFoldDB" id="A0A8S4E9G2"/>
<dbReference type="SUPFAM" id="SSF100895">
    <property type="entry name" value="Kazal-type serine protease inhibitors"/>
    <property type="match status" value="2"/>
</dbReference>
<feature type="domain" description="Kazal-like" evidence="1">
    <location>
        <begin position="671"/>
        <end position="725"/>
    </location>
</feature>
<dbReference type="InterPro" id="IPR036058">
    <property type="entry name" value="Kazal_dom_sf"/>
</dbReference>
<dbReference type="GO" id="GO:0005886">
    <property type="term" value="C:plasma membrane"/>
    <property type="evidence" value="ECO:0007669"/>
    <property type="project" value="TreeGrafter"/>
</dbReference>
<evidence type="ECO:0000259" key="1">
    <source>
        <dbReference type="PROSITE" id="PS51465"/>
    </source>
</evidence>
<name>A0A8S4E9G2_PLUXY</name>
<dbReference type="InterPro" id="IPR039016">
    <property type="entry name" value="RECK"/>
</dbReference>
<accession>A0A8S4E9G2</accession>
<dbReference type="Pfam" id="PF23332">
    <property type="entry name" value="CC4_RECK"/>
    <property type="match status" value="2"/>
</dbReference>
<keyword evidence="3" id="KW-1185">Reference proteome</keyword>
<dbReference type="Pfam" id="PF23298">
    <property type="entry name" value="FZ_RECK"/>
    <property type="match status" value="1"/>
</dbReference>
<dbReference type="InterPro" id="IPR055110">
    <property type="entry name" value="RECK-like_N"/>
</dbReference>
<dbReference type="SMART" id="SM00280">
    <property type="entry name" value="KAZAL"/>
    <property type="match status" value="2"/>
</dbReference>
<dbReference type="PROSITE" id="PS51465">
    <property type="entry name" value="KAZAL_2"/>
    <property type="match status" value="1"/>
</dbReference>
<dbReference type="InterPro" id="IPR056978">
    <property type="entry name" value="CC4_RECK"/>
</dbReference>
<dbReference type="InterPro" id="IPR056976">
    <property type="entry name" value="EGF1_RECK"/>
</dbReference>
<sequence>MGSSYVSKTTDAGDWWRAKLVVVVISLTCAYAQNISTCCDKAHGSCRSVCEKMSEAEEGSATREETLPNIYKFCTPQLVEFWICMNRTIEEVVASSDSGWWGRVCCETARAPGCRAACAAAANATALACRRSDELAFFDCVEKQEDAQRCCSQTQSLSCQAACQKVLWRLGHDHVDINAKDKAEEQCEQSPPLLQCLRDLTASTVHEDTAKYLPCCHESHNLACRSTCQSVLRHARLSRDILEGLEPACGPPSIRDNMWQCFLRQDGPRDHDVLPHDAAKMHCCYKAKTIHCKRLCFDTFNAGWLANWQQFYSSCRGDPQEHDLTQCLEEVEAPCSLGCSGLTYCSHMNQRHTELFRACTAAADLHAHLVVADQMVSGYVKLADFKLPLKNSSQCTADVWKSVACALHVKPCTAKSQSSLLCLDECLSLVSVCIDWSRARGVSARSLCARLSHDKEPCVSRHTATDYSVSPPLLSAREAVTSPCAGGPCNSSQLCLASRSGRAGPQYTCVDGCPLGGDSPYIIPVGSWARLPMPSAGKKVCYKICRCGSRGLGRCQPLPCVDLDSCKLYDKIIPHRSTYYMECNPCACYLGERICAQRACGRARLPTGLPCNCPPHHLPARTAARAYPNVCLAKCAGATDAEIEFGVRAACDGAACGRRSVCLPAPTVCLSRLQTACPQYVCVNTSSCNSQPASPVCDVDGRTHATPCHLATYGAKLAYWGPCLHGCNSKRQVCGVNGVTYTSECAAWADYASVDYYGSCQAVGPISDLMEPKCTVDQIVCPRLKAPNCLGFTAPGACCPKCGGALRILYSKKQIDRALYGTNISASVINLKNILSALERHVKIAECALRGYLTFETEFFVTVESVLQFPTDLQLTVCVLEAEKIADLINRDSALISSDLGLSSLALALIEHKYPTSGSETVSISMFSLLLSFISIYLFC</sequence>
<proteinExistence type="predicted"/>